<dbReference type="GO" id="GO:0043565">
    <property type="term" value="F:sequence-specific DNA binding"/>
    <property type="evidence" value="ECO:0007669"/>
    <property type="project" value="InterPro"/>
</dbReference>
<evidence type="ECO:0000259" key="4">
    <source>
        <dbReference type="PROSITE" id="PS50956"/>
    </source>
</evidence>
<dbReference type="PROSITE" id="PS50956">
    <property type="entry name" value="HTH_ASNC_2"/>
    <property type="match status" value="1"/>
</dbReference>
<protein>
    <submittedName>
        <fullName evidence="5">AsnC family transcriptional regulator</fullName>
    </submittedName>
</protein>
<gene>
    <name evidence="5" type="ORF">ACH46_01685</name>
</gene>
<accession>A0A0N7FU60</accession>
<dbReference type="InterPro" id="IPR011991">
    <property type="entry name" value="ArsR-like_HTH"/>
</dbReference>
<dbReference type="GO" id="GO:0043200">
    <property type="term" value="P:response to amino acid"/>
    <property type="evidence" value="ECO:0007669"/>
    <property type="project" value="TreeGrafter"/>
</dbReference>
<dbReference type="Pfam" id="PF01037">
    <property type="entry name" value="AsnC_trans_reg"/>
    <property type="match status" value="1"/>
</dbReference>
<evidence type="ECO:0000256" key="2">
    <source>
        <dbReference type="ARBA" id="ARBA00023125"/>
    </source>
</evidence>
<dbReference type="InterPro" id="IPR019887">
    <property type="entry name" value="Tscrpt_reg_AsnC/Lrp_C"/>
</dbReference>
<dbReference type="Pfam" id="PF13404">
    <property type="entry name" value="HTH_AsnC-type"/>
    <property type="match status" value="1"/>
</dbReference>
<dbReference type="KEGG" id="goq:ACH46_01685"/>
<reference evidence="6" key="1">
    <citation type="submission" date="2015-06" db="EMBL/GenBank/DDBJ databases">
        <title>Complete genome sequence and metabolic analysis of phthalate degradation pathway in Gordonia sp. QH-11.</title>
        <authorList>
            <person name="Jin D."/>
            <person name="Kong X."/>
            <person name="Bai Z."/>
        </authorList>
    </citation>
    <scope>NUCLEOTIDE SEQUENCE [LARGE SCALE GENOMIC DNA]</scope>
    <source>
        <strain evidence="6">QH-11</strain>
    </source>
</reference>
<evidence type="ECO:0000256" key="3">
    <source>
        <dbReference type="ARBA" id="ARBA00023163"/>
    </source>
</evidence>
<dbReference type="InterPro" id="IPR019888">
    <property type="entry name" value="Tscrpt_reg_AsnC-like"/>
</dbReference>
<keyword evidence="6" id="KW-1185">Reference proteome</keyword>
<dbReference type="InterPro" id="IPR036390">
    <property type="entry name" value="WH_DNA-bd_sf"/>
</dbReference>
<reference evidence="5 6" key="2">
    <citation type="journal article" date="2017" name="Int. J. Syst. Evol. Microbiol.">
        <title>Gordonia phthalatica sp. nov., a di-n-butyl phthalate-degrading bacterium isolated from activated sludge.</title>
        <authorList>
            <person name="Jin D."/>
            <person name="Kong X."/>
            <person name="Jia M."/>
            <person name="Yu X."/>
            <person name="Wang X."/>
            <person name="Zhuang X."/>
            <person name="Deng Y."/>
            <person name="Bai Z."/>
        </authorList>
    </citation>
    <scope>NUCLEOTIDE SEQUENCE [LARGE SCALE GENOMIC DNA]</scope>
    <source>
        <strain evidence="5 6">QH-11</strain>
    </source>
</reference>
<feature type="domain" description="HTH asnC-type" evidence="4">
    <location>
        <begin position="4"/>
        <end position="65"/>
    </location>
</feature>
<dbReference type="PRINTS" id="PR00033">
    <property type="entry name" value="HTHASNC"/>
</dbReference>
<name>A0A0N7FU60_9ACTN</name>
<dbReference type="InterPro" id="IPR011008">
    <property type="entry name" value="Dimeric_a/b-barrel"/>
</dbReference>
<keyword evidence="3" id="KW-0804">Transcription</keyword>
<dbReference type="CDD" id="cd00090">
    <property type="entry name" value="HTH_ARSR"/>
    <property type="match status" value="1"/>
</dbReference>
<dbReference type="SUPFAM" id="SSF46785">
    <property type="entry name" value="Winged helix' DNA-binding domain"/>
    <property type="match status" value="1"/>
</dbReference>
<dbReference type="Proteomes" id="UP000063789">
    <property type="component" value="Chromosome"/>
</dbReference>
<dbReference type="SUPFAM" id="SSF54909">
    <property type="entry name" value="Dimeric alpha+beta barrel"/>
    <property type="match status" value="1"/>
</dbReference>
<dbReference type="SMART" id="SM00344">
    <property type="entry name" value="HTH_ASNC"/>
    <property type="match status" value="1"/>
</dbReference>
<dbReference type="AlphaFoldDB" id="A0A0N7FU60"/>
<dbReference type="OrthoDB" id="9809462at2"/>
<dbReference type="PANTHER" id="PTHR30154:SF34">
    <property type="entry name" value="TRANSCRIPTIONAL REGULATOR AZLB"/>
    <property type="match status" value="1"/>
</dbReference>
<dbReference type="Gene3D" id="3.30.70.920">
    <property type="match status" value="1"/>
</dbReference>
<dbReference type="PANTHER" id="PTHR30154">
    <property type="entry name" value="LEUCINE-RESPONSIVE REGULATORY PROTEIN"/>
    <property type="match status" value="1"/>
</dbReference>
<keyword evidence="1" id="KW-0805">Transcription regulation</keyword>
<dbReference type="STRING" id="1136941.ACH46_01685"/>
<dbReference type="EMBL" id="CP011853">
    <property type="protein sequence ID" value="ALG83455.1"/>
    <property type="molecule type" value="Genomic_DNA"/>
</dbReference>
<dbReference type="RefSeq" id="WP_062391406.1">
    <property type="nucleotide sequence ID" value="NZ_CP011853.1"/>
</dbReference>
<dbReference type="PATRIC" id="fig|1136941.3.peg.338"/>
<dbReference type="InterPro" id="IPR000485">
    <property type="entry name" value="AsnC-type_HTH_dom"/>
</dbReference>
<evidence type="ECO:0000313" key="6">
    <source>
        <dbReference type="Proteomes" id="UP000063789"/>
    </source>
</evidence>
<sequence length="171" mass="18087">MLSIDELDVELLKLLEKDARQGVAGLASTLGISRNTVQSRIRRLEEGGLIAGYRPQIDMTKAGLVVQAFLALETEQGSLTTIAEAVTKIPQVVEVHTVTGREDLLVRVATSTQPELLTLIEGIVGFSGVIHSTTWLTLTTPLPHRTVPALAAKAKGTGWGRSTAPGAGGAR</sequence>
<dbReference type="GO" id="GO:0005829">
    <property type="term" value="C:cytosol"/>
    <property type="evidence" value="ECO:0007669"/>
    <property type="project" value="TreeGrafter"/>
</dbReference>
<dbReference type="Gene3D" id="1.10.10.10">
    <property type="entry name" value="Winged helix-like DNA-binding domain superfamily/Winged helix DNA-binding domain"/>
    <property type="match status" value="1"/>
</dbReference>
<evidence type="ECO:0000313" key="5">
    <source>
        <dbReference type="EMBL" id="ALG83455.1"/>
    </source>
</evidence>
<dbReference type="InterPro" id="IPR036388">
    <property type="entry name" value="WH-like_DNA-bd_sf"/>
</dbReference>
<evidence type="ECO:0000256" key="1">
    <source>
        <dbReference type="ARBA" id="ARBA00023015"/>
    </source>
</evidence>
<keyword evidence="2" id="KW-0238">DNA-binding</keyword>
<organism evidence="5 6">
    <name type="scientific">Gordonia phthalatica</name>
    <dbReference type="NCBI Taxonomy" id="1136941"/>
    <lineage>
        <taxon>Bacteria</taxon>
        <taxon>Bacillati</taxon>
        <taxon>Actinomycetota</taxon>
        <taxon>Actinomycetes</taxon>
        <taxon>Mycobacteriales</taxon>
        <taxon>Gordoniaceae</taxon>
        <taxon>Gordonia</taxon>
    </lineage>
</organism>
<proteinExistence type="predicted"/>